<dbReference type="GO" id="GO:0005509">
    <property type="term" value="F:calcium ion binding"/>
    <property type="evidence" value="ECO:0007669"/>
    <property type="project" value="InterPro"/>
</dbReference>
<sequence>MPPRKKVPKYDANGENVAIGSKRVLSSVLDKPRRERHSREFDEIVKANVAISVGIEKLPTVSMKEIPTLAVGFIARAMGLNLSNEEVLTLVEMVEEKDSASRGFVPAASLKAAIIEGLLTGVVALPVEEAPLPKKKGSTPSPKEKVGINVSRDDEETIYKAFCTIDVAKRGYLEADELRLLMCNGEEPFTNEEMENMIAAAADPETGYIFYEDFADVLANE</sequence>
<dbReference type="Gene3D" id="1.10.238.10">
    <property type="entry name" value="EF-hand"/>
    <property type="match status" value="1"/>
</dbReference>
<dbReference type="PANTHER" id="PTHR46763:SF1">
    <property type="entry name" value="DYNEIN REGULATORY COMPLEX PROTEIN 8"/>
    <property type="match status" value="1"/>
</dbReference>
<dbReference type="AlphaFoldDB" id="G0U848"/>
<protein>
    <recommendedName>
        <fullName evidence="1">EF-hand domain-containing protein</fullName>
    </recommendedName>
</protein>
<dbReference type="Pfam" id="PF13499">
    <property type="entry name" value="EF-hand_7"/>
    <property type="match status" value="1"/>
</dbReference>
<proteinExistence type="predicted"/>
<evidence type="ECO:0000259" key="1">
    <source>
        <dbReference type="Pfam" id="PF13499"/>
    </source>
</evidence>
<feature type="domain" description="EF-hand" evidence="1">
    <location>
        <begin position="155"/>
        <end position="217"/>
    </location>
</feature>
<dbReference type="VEuPathDB" id="TriTrypDB:TvY486_1011000"/>
<organism evidence="2">
    <name type="scientific">Trypanosoma vivax (strain Y486)</name>
    <dbReference type="NCBI Taxonomy" id="1055687"/>
    <lineage>
        <taxon>Eukaryota</taxon>
        <taxon>Discoba</taxon>
        <taxon>Euglenozoa</taxon>
        <taxon>Kinetoplastea</taxon>
        <taxon>Metakinetoplastina</taxon>
        <taxon>Trypanosomatida</taxon>
        <taxon>Trypanosomatidae</taxon>
        <taxon>Trypanosoma</taxon>
        <taxon>Duttonella</taxon>
    </lineage>
</organism>
<name>G0U848_TRYVY</name>
<evidence type="ECO:0000313" key="2">
    <source>
        <dbReference type="EMBL" id="CCC52057.1"/>
    </source>
</evidence>
<dbReference type="OMA" id="QMEGERT"/>
<reference evidence="2" key="1">
    <citation type="journal article" date="2012" name="Proc. Natl. Acad. Sci. U.S.A.">
        <title>Antigenic diversity is generated by distinct evolutionary mechanisms in African trypanosome species.</title>
        <authorList>
            <person name="Jackson A.P."/>
            <person name="Berry A."/>
            <person name="Aslett M."/>
            <person name="Allison H.C."/>
            <person name="Burton P."/>
            <person name="Vavrova-Anderson J."/>
            <person name="Brown R."/>
            <person name="Browne H."/>
            <person name="Corton N."/>
            <person name="Hauser H."/>
            <person name="Gamble J."/>
            <person name="Gilderthorp R."/>
            <person name="Marcello L."/>
            <person name="McQuillan J."/>
            <person name="Otto T.D."/>
            <person name="Quail M.A."/>
            <person name="Sanders M.J."/>
            <person name="van Tonder A."/>
            <person name="Ginger M.L."/>
            <person name="Field M.C."/>
            <person name="Barry J.D."/>
            <person name="Hertz-Fowler C."/>
            <person name="Berriman M."/>
        </authorList>
    </citation>
    <scope>NUCLEOTIDE SEQUENCE</scope>
    <source>
        <strain evidence="2">Y486</strain>
    </source>
</reference>
<dbReference type="SUPFAM" id="SSF47473">
    <property type="entry name" value="EF-hand"/>
    <property type="match status" value="1"/>
</dbReference>
<dbReference type="InterPro" id="IPR002048">
    <property type="entry name" value="EF_hand_dom"/>
</dbReference>
<dbReference type="InterPro" id="IPR011992">
    <property type="entry name" value="EF-hand-dom_pair"/>
</dbReference>
<dbReference type="PANTHER" id="PTHR46763">
    <property type="entry name" value="DYNEIN REGULATORY COMPLEX PROTEIN 8"/>
    <property type="match status" value="1"/>
</dbReference>
<gene>
    <name evidence="2" type="ORF">TVY486_1011000</name>
</gene>
<accession>G0U848</accession>
<dbReference type="EMBL" id="HE573026">
    <property type="protein sequence ID" value="CCC52057.1"/>
    <property type="molecule type" value="Genomic_DNA"/>
</dbReference>